<name>A0AAV0ZSN3_VICFA</name>
<evidence type="ECO:0000256" key="2">
    <source>
        <dbReference type="ARBA" id="ARBA00022692"/>
    </source>
</evidence>
<gene>
    <name evidence="8" type="ORF">VFH_II276320</name>
</gene>
<evidence type="ECO:0000256" key="3">
    <source>
        <dbReference type="ARBA" id="ARBA00022729"/>
    </source>
</evidence>
<keyword evidence="9" id="KW-1185">Reference proteome</keyword>
<keyword evidence="5" id="KW-0472">Membrane</keyword>
<dbReference type="PANTHER" id="PTHR48061:SF49">
    <property type="entry name" value="DISEASE RESISTANCE FAMILY PROTEIN_LRR PROTEIN"/>
    <property type="match status" value="1"/>
</dbReference>
<dbReference type="GO" id="GO:0016020">
    <property type="term" value="C:membrane"/>
    <property type="evidence" value="ECO:0007669"/>
    <property type="project" value="UniProtKB-SubCell"/>
</dbReference>
<evidence type="ECO:0000256" key="6">
    <source>
        <dbReference type="ARBA" id="ARBA00023170"/>
    </source>
</evidence>
<evidence type="ECO:0000256" key="5">
    <source>
        <dbReference type="ARBA" id="ARBA00023136"/>
    </source>
</evidence>
<reference evidence="8 9" key="1">
    <citation type="submission" date="2023-01" db="EMBL/GenBank/DDBJ databases">
        <authorList>
            <person name="Kreplak J."/>
        </authorList>
    </citation>
    <scope>NUCLEOTIDE SEQUENCE [LARGE SCALE GENOMIC DNA]</scope>
</reference>
<dbReference type="PANTHER" id="PTHR48061">
    <property type="entry name" value="LEUCINE-RICH REPEAT RECEPTOR PROTEIN KINASE EMS1-LIKE-RELATED"/>
    <property type="match status" value="1"/>
</dbReference>
<keyword evidence="4" id="KW-1133">Transmembrane helix</keyword>
<keyword evidence="7" id="KW-0325">Glycoprotein</keyword>
<dbReference type="Proteomes" id="UP001157006">
    <property type="component" value="Chromosome 2"/>
</dbReference>
<evidence type="ECO:0000313" key="8">
    <source>
        <dbReference type="EMBL" id="CAI8601520.1"/>
    </source>
</evidence>
<dbReference type="InterPro" id="IPR032675">
    <property type="entry name" value="LRR_dom_sf"/>
</dbReference>
<evidence type="ECO:0000313" key="9">
    <source>
        <dbReference type="Proteomes" id="UP001157006"/>
    </source>
</evidence>
<organism evidence="8 9">
    <name type="scientific">Vicia faba</name>
    <name type="common">Broad bean</name>
    <name type="synonym">Faba vulgaris</name>
    <dbReference type="NCBI Taxonomy" id="3906"/>
    <lineage>
        <taxon>Eukaryota</taxon>
        <taxon>Viridiplantae</taxon>
        <taxon>Streptophyta</taxon>
        <taxon>Embryophyta</taxon>
        <taxon>Tracheophyta</taxon>
        <taxon>Spermatophyta</taxon>
        <taxon>Magnoliopsida</taxon>
        <taxon>eudicotyledons</taxon>
        <taxon>Gunneridae</taxon>
        <taxon>Pentapetalae</taxon>
        <taxon>rosids</taxon>
        <taxon>fabids</taxon>
        <taxon>Fabales</taxon>
        <taxon>Fabaceae</taxon>
        <taxon>Papilionoideae</taxon>
        <taxon>50 kb inversion clade</taxon>
        <taxon>NPAAA clade</taxon>
        <taxon>Hologalegina</taxon>
        <taxon>IRL clade</taxon>
        <taxon>Fabeae</taxon>
        <taxon>Vicia</taxon>
    </lineage>
</organism>
<dbReference type="InterPro" id="IPR001611">
    <property type="entry name" value="Leu-rich_rpt"/>
</dbReference>
<proteinExistence type="predicted"/>
<keyword evidence="6" id="KW-0675">Receptor</keyword>
<evidence type="ECO:0000256" key="7">
    <source>
        <dbReference type="ARBA" id="ARBA00023180"/>
    </source>
</evidence>
<comment type="subcellular location">
    <subcellularLocation>
        <location evidence="1">Membrane</location>
        <topology evidence="1">Single-pass type I membrane protein</topology>
    </subcellularLocation>
</comment>
<evidence type="ECO:0000256" key="1">
    <source>
        <dbReference type="ARBA" id="ARBA00004479"/>
    </source>
</evidence>
<dbReference type="InterPro" id="IPR046956">
    <property type="entry name" value="RLP23-like"/>
</dbReference>
<dbReference type="Gene3D" id="3.80.10.10">
    <property type="entry name" value="Ribonuclease Inhibitor"/>
    <property type="match status" value="1"/>
</dbReference>
<dbReference type="EMBL" id="OX451737">
    <property type="protein sequence ID" value="CAI8601520.1"/>
    <property type="molecule type" value="Genomic_DNA"/>
</dbReference>
<dbReference type="Pfam" id="PF00560">
    <property type="entry name" value="LRR_1"/>
    <property type="match status" value="2"/>
</dbReference>
<protein>
    <submittedName>
        <fullName evidence="8">Uncharacterized protein</fullName>
    </submittedName>
</protein>
<dbReference type="AlphaFoldDB" id="A0AAV0ZSN3"/>
<accession>A0AAV0ZSN3</accession>
<keyword evidence="2" id="KW-0812">Transmembrane</keyword>
<dbReference type="SUPFAM" id="SSF52058">
    <property type="entry name" value="L domain-like"/>
    <property type="match status" value="1"/>
</dbReference>
<keyword evidence="3" id="KW-0732">Signal</keyword>
<sequence>MCGRNLLRQLEWLTCDNDGYVISLDLSEESIHGGFDDSTRLFSLQYLQKLNLTANNFNSSIPSGFSKLENLTYLNLSDARFVGQIPIEIFQVKGLVTTGIRAET</sequence>
<evidence type="ECO:0000256" key="4">
    <source>
        <dbReference type="ARBA" id="ARBA00022989"/>
    </source>
</evidence>